<name>A0A9P5PQX0_9AGAR</name>
<comment type="caution">
    <text evidence="2">The sequence shown here is derived from an EMBL/GenBank/DDBJ whole genome shotgun (WGS) entry which is preliminary data.</text>
</comment>
<feature type="signal peptide" evidence="1">
    <location>
        <begin position="1"/>
        <end position="21"/>
    </location>
</feature>
<evidence type="ECO:0000256" key="1">
    <source>
        <dbReference type="SAM" id="SignalP"/>
    </source>
</evidence>
<protein>
    <submittedName>
        <fullName evidence="2">Uncharacterized protein</fullName>
    </submittedName>
</protein>
<feature type="chain" id="PRO_5040477616" evidence="1">
    <location>
        <begin position="22"/>
        <end position="153"/>
    </location>
</feature>
<dbReference type="AlphaFoldDB" id="A0A9P5PQX0"/>
<evidence type="ECO:0000313" key="3">
    <source>
        <dbReference type="Proteomes" id="UP000772434"/>
    </source>
</evidence>
<keyword evidence="3" id="KW-1185">Reference proteome</keyword>
<dbReference type="EMBL" id="JADNRY010000080">
    <property type="protein sequence ID" value="KAF9066927.1"/>
    <property type="molecule type" value="Genomic_DNA"/>
</dbReference>
<sequence length="153" mass="16577">MFLRLLTFSVAAAALFRSAYALPCNEAERYGILTFSNPIVLGKPTVFNADFTCSLEELGPPVFSDYVLQATADPAVPALLGFIPLVYFARRDVPASLTDTFNHTFDPTFFANYAGAEWKITLWTTRVELTDSVGSTLLVGGAENPATLVSPSD</sequence>
<reference evidence="2" key="1">
    <citation type="submission" date="2020-11" db="EMBL/GenBank/DDBJ databases">
        <authorList>
            <consortium name="DOE Joint Genome Institute"/>
            <person name="Ahrendt S."/>
            <person name="Riley R."/>
            <person name="Andreopoulos W."/>
            <person name="Labutti K."/>
            <person name="Pangilinan J."/>
            <person name="Ruiz-Duenas F.J."/>
            <person name="Barrasa J.M."/>
            <person name="Sanchez-Garcia M."/>
            <person name="Camarero S."/>
            <person name="Miyauchi S."/>
            <person name="Serrano A."/>
            <person name="Linde D."/>
            <person name="Babiker R."/>
            <person name="Drula E."/>
            <person name="Ayuso-Fernandez I."/>
            <person name="Pacheco R."/>
            <person name="Padilla G."/>
            <person name="Ferreira P."/>
            <person name="Barriuso J."/>
            <person name="Kellner H."/>
            <person name="Castanera R."/>
            <person name="Alfaro M."/>
            <person name="Ramirez L."/>
            <person name="Pisabarro A.G."/>
            <person name="Kuo A."/>
            <person name="Tritt A."/>
            <person name="Lipzen A."/>
            <person name="He G."/>
            <person name="Yan M."/>
            <person name="Ng V."/>
            <person name="Cullen D."/>
            <person name="Martin F."/>
            <person name="Rosso M.-N."/>
            <person name="Henrissat B."/>
            <person name="Hibbett D."/>
            <person name="Martinez A.T."/>
            <person name="Grigoriev I.V."/>
        </authorList>
    </citation>
    <scope>NUCLEOTIDE SEQUENCE</scope>
    <source>
        <strain evidence="2">AH 40177</strain>
    </source>
</reference>
<accession>A0A9P5PQX0</accession>
<dbReference type="OrthoDB" id="3043660at2759"/>
<gene>
    <name evidence="2" type="ORF">BDP27DRAFT_1329697</name>
</gene>
<evidence type="ECO:0000313" key="2">
    <source>
        <dbReference type="EMBL" id="KAF9066927.1"/>
    </source>
</evidence>
<organism evidence="2 3">
    <name type="scientific">Rhodocollybia butyracea</name>
    <dbReference type="NCBI Taxonomy" id="206335"/>
    <lineage>
        <taxon>Eukaryota</taxon>
        <taxon>Fungi</taxon>
        <taxon>Dikarya</taxon>
        <taxon>Basidiomycota</taxon>
        <taxon>Agaricomycotina</taxon>
        <taxon>Agaricomycetes</taxon>
        <taxon>Agaricomycetidae</taxon>
        <taxon>Agaricales</taxon>
        <taxon>Marasmiineae</taxon>
        <taxon>Omphalotaceae</taxon>
        <taxon>Rhodocollybia</taxon>
    </lineage>
</organism>
<dbReference type="Proteomes" id="UP000772434">
    <property type="component" value="Unassembled WGS sequence"/>
</dbReference>
<keyword evidence="1" id="KW-0732">Signal</keyword>
<proteinExistence type="predicted"/>